<keyword evidence="2" id="KW-0808">Transferase</keyword>
<protein>
    <submittedName>
        <fullName evidence="4">Uncharacterized protein</fullName>
    </submittedName>
</protein>
<dbReference type="Gene3D" id="3.30.559.10">
    <property type="entry name" value="Chloramphenicol acetyltransferase-like domain"/>
    <property type="match status" value="2"/>
</dbReference>
<sequence length="443" mass="49958">MQIHILSRNLIKPSSPTPRDRKNLKLSFIDELSPPVYPTMIYYYPANSSKCRAKNVDRRHQLEKSLSDTLTLFYPLAGRFIKDKLLVDCNDQGVEYLEAQVDGQLSEILQGEPNTELLNHLAPFVAESDTSPLVAIQINVFDCGGLVIGVRVSHRVADGFSLFGFIREWATVSRVGINEAIRPSFDAASLLPVGDISWVKPQTTKNKGAKFVTRRFIFDGTAISSLKAKAKAKASRVDVVMACIWRALICIAQAKNGHLRPSLLNHPMNLRGKMFSPLLENCFGNLYRRCMVRFMGDENEMEFHDLVSLLQDAKRNAITECEKTLKDGDYGLMSVINSFKELHEELYNDEVDLHPMSSVCNFPIYEADFGWGKPSWVSRVSVPLELVVLMDTKYGNGIEAWVSLEEKDMLQFQQDPNIVAYISLSHPTIDNRQSSYNALRSSL</sequence>
<keyword evidence="3" id="KW-0012">Acyltransferase</keyword>
<comment type="caution">
    <text evidence="4">The sequence shown here is derived from an EMBL/GenBank/DDBJ whole genome shotgun (WGS) entry which is preliminary data.</text>
</comment>
<dbReference type="PANTHER" id="PTHR31623:SF83">
    <property type="entry name" value="ACETYL-COA-BENZYLALCOHOL ACETYLTRANSFERASE-LIKE"/>
    <property type="match status" value="1"/>
</dbReference>
<keyword evidence="5" id="KW-1185">Reference proteome</keyword>
<dbReference type="AlphaFoldDB" id="A0AAP0S3K9"/>
<dbReference type="EMBL" id="JBBPBK010000004">
    <property type="protein sequence ID" value="KAK9286250.1"/>
    <property type="molecule type" value="Genomic_DNA"/>
</dbReference>
<dbReference type="Pfam" id="PF02458">
    <property type="entry name" value="Transferase"/>
    <property type="match status" value="1"/>
</dbReference>
<proteinExistence type="inferred from homology"/>
<evidence type="ECO:0000313" key="5">
    <source>
        <dbReference type="Proteomes" id="UP001415857"/>
    </source>
</evidence>
<name>A0AAP0S3K9_LIQFO</name>
<evidence type="ECO:0000256" key="3">
    <source>
        <dbReference type="ARBA" id="ARBA00023315"/>
    </source>
</evidence>
<evidence type="ECO:0000256" key="1">
    <source>
        <dbReference type="ARBA" id="ARBA00009861"/>
    </source>
</evidence>
<evidence type="ECO:0000256" key="2">
    <source>
        <dbReference type="ARBA" id="ARBA00022679"/>
    </source>
</evidence>
<dbReference type="Proteomes" id="UP001415857">
    <property type="component" value="Unassembled WGS sequence"/>
</dbReference>
<evidence type="ECO:0000313" key="4">
    <source>
        <dbReference type="EMBL" id="KAK9286250.1"/>
    </source>
</evidence>
<reference evidence="4 5" key="1">
    <citation type="journal article" date="2024" name="Plant J.">
        <title>Genome sequences and population genomics reveal climatic adaptation and genomic divergence between two closely related sweetgum species.</title>
        <authorList>
            <person name="Xu W.Q."/>
            <person name="Ren C.Q."/>
            <person name="Zhang X.Y."/>
            <person name="Comes H.P."/>
            <person name="Liu X.H."/>
            <person name="Li Y.G."/>
            <person name="Kettle C.J."/>
            <person name="Jalonen R."/>
            <person name="Gaisberger H."/>
            <person name="Ma Y.Z."/>
            <person name="Qiu Y.X."/>
        </authorList>
    </citation>
    <scope>NUCLEOTIDE SEQUENCE [LARGE SCALE GENOMIC DNA]</scope>
    <source>
        <strain evidence="4">Hangzhou</strain>
    </source>
</reference>
<comment type="similarity">
    <text evidence="1">Belongs to the plant acyltransferase family.</text>
</comment>
<dbReference type="GO" id="GO:0016746">
    <property type="term" value="F:acyltransferase activity"/>
    <property type="evidence" value="ECO:0007669"/>
    <property type="project" value="UniProtKB-KW"/>
</dbReference>
<dbReference type="InterPro" id="IPR023213">
    <property type="entry name" value="CAT-like_dom_sf"/>
</dbReference>
<accession>A0AAP0S3K9</accession>
<dbReference type="PANTHER" id="PTHR31623">
    <property type="entry name" value="F21J9.9"/>
    <property type="match status" value="1"/>
</dbReference>
<organism evidence="4 5">
    <name type="scientific">Liquidambar formosana</name>
    <name type="common">Formosan gum</name>
    <dbReference type="NCBI Taxonomy" id="63359"/>
    <lineage>
        <taxon>Eukaryota</taxon>
        <taxon>Viridiplantae</taxon>
        <taxon>Streptophyta</taxon>
        <taxon>Embryophyta</taxon>
        <taxon>Tracheophyta</taxon>
        <taxon>Spermatophyta</taxon>
        <taxon>Magnoliopsida</taxon>
        <taxon>eudicotyledons</taxon>
        <taxon>Gunneridae</taxon>
        <taxon>Pentapetalae</taxon>
        <taxon>Saxifragales</taxon>
        <taxon>Altingiaceae</taxon>
        <taxon>Liquidambar</taxon>
    </lineage>
</organism>
<gene>
    <name evidence="4" type="ORF">L1049_014637</name>
</gene>